<accession>A0A6M0LIJ1</accession>
<dbReference type="CDD" id="cd00082">
    <property type="entry name" value="HisKA"/>
    <property type="match status" value="1"/>
</dbReference>
<comment type="similarity">
    <text evidence="3">In the N-terminal section; belongs to the phytochrome family.</text>
</comment>
<evidence type="ECO:0000256" key="7">
    <source>
        <dbReference type="ARBA" id="ARBA00022553"/>
    </source>
</evidence>
<feature type="transmembrane region" description="Helical" evidence="18">
    <location>
        <begin position="141"/>
        <end position="160"/>
    </location>
</feature>
<dbReference type="PROSITE" id="PS50109">
    <property type="entry name" value="HIS_KIN"/>
    <property type="match status" value="1"/>
</dbReference>
<dbReference type="InterPro" id="IPR036097">
    <property type="entry name" value="HisK_dim/P_sf"/>
</dbReference>
<keyword evidence="6" id="KW-1003">Cell membrane</keyword>
<evidence type="ECO:0000256" key="16">
    <source>
        <dbReference type="ARBA" id="ARBA00074306"/>
    </source>
</evidence>
<feature type="modified residue" description="4-aspartylphosphate" evidence="17">
    <location>
        <position position="542"/>
    </location>
</feature>
<evidence type="ECO:0000259" key="20">
    <source>
        <dbReference type="PROSITE" id="PS50110"/>
    </source>
</evidence>
<dbReference type="SUPFAM" id="SSF47226">
    <property type="entry name" value="Histidine-containing phosphotransfer domain, HPT domain"/>
    <property type="match status" value="1"/>
</dbReference>
<evidence type="ECO:0000256" key="6">
    <source>
        <dbReference type="ARBA" id="ARBA00022475"/>
    </source>
</evidence>
<reference evidence="21 22" key="2">
    <citation type="submission" date="2020-03" db="EMBL/GenBank/DDBJ databases">
        <title>Investigating the evolutionary divergence of the Butyrivibrio group.</title>
        <authorList>
            <person name="Skvortsov T."/>
            <person name="Santos F.G."/>
            <person name="Ting K.S."/>
            <person name="Creevey C.J."/>
        </authorList>
    </citation>
    <scope>NUCLEOTIDE SEQUENCE [LARGE SCALE GENOMIC DNA]</scope>
    <source>
        <strain evidence="21 22">MZ8</strain>
    </source>
</reference>
<dbReference type="CDD" id="cd16922">
    <property type="entry name" value="HATPase_EvgS-ArcB-TorS-like"/>
    <property type="match status" value="1"/>
</dbReference>
<dbReference type="EMBL" id="VTVE01000002">
    <property type="protein sequence ID" value="NEX01717.1"/>
    <property type="molecule type" value="Genomic_DNA"/>
</dbReference>
<gene>
    <name evidence="21" type="ORF">F0Q01_07480</name>
</gene>
<evidence type="ECO:0000256" key="8">
    <source>
        <dbReference type="ARBA" id="ARBA00022692"/>
    </source>
</evidence>
<feature type="transmembrane region" description="Helical" evidence="18">
    <location>
        <begin position="93"/>
        <end position="111"/>
    </location>
</feature>
<feature type="transmembrane region" description="Helical" evidence="18">
    <location>
        <begin position="117"/>
        <end position="134"/>
    </location>
</feature>
<evidence type="ECO:0000259" key="19">
    <source>
        <dbReference type="PROSITE" id="PS50109"/>
    </source>
</evidence>
<evidence type="ECO:0000256" key="15">
    <source>
        <dbReference type="ARBA" id="ARBA00024867"/>
    </source>
</evidence>
<keyword evidence="10" id="KW-0808">Transferase</keyword>
<keyword evidence="7 17" id="KW-0597">Phosphoprotein</keyword>
<feature type="transmembrane region" description="Helical" evidence="18">
    <location>
        <begin position="35"/>
        <end position="55"/>
    </location>
</feature>
<feature type="domain" description="Histidine kinase" evidence="19">
    <location>
        <begin position="240"/>
        <end position="461"/>
    </location>
</feature>
<dbReference type="Gene3D" id="1.20.120.160">
    <property type="entry name" value="HPT domain"/>
    <property type="match status" value="1"/>
</dbReference>
<dbReference type="CDD" id="cd17546">
    <property type="entry name" value="REC_hyHK_CKI1_RcsC-like"/>
    <property type="match status" value="1"/>
</dbReference>
<dbReference type="PROSITE" id="PS50110">
    <property type="entry name" value="RESPONSE_REGULATORY"/>
    <property type="match status" value="1"/>
</dbReference>
<dbReference type="Pfam" id="PF00072">
    <property type="entry name" value="Response_reg"/>
    <property type="match status" value="1"/>
</dbReference>
<dbReference type="Pfam" id="PF02518">
    <property type="entry name" value="HATPase_c"/>
    <property type="match status" value="1"/>
</dbReference>
<comment type="catalytic activity">
    <reaction evidence="1">
        <text>ATP + protein L-histidine = ADP + protein N-phospho-L-histidine.</text>
        <dbReference type="EC" id="2.7.13.3"/>
    </reaction>
</comment>
<reference evidence="21 22" key="1">
    <citation type="submission" date="2019-09" db="EMBL/GenBank/DDBJ databases">
        <authorList>
            <person name="Pidcock S.E."/>
            <person name="Huws S.A."/>
        </authorList>
    </citation>
    <scope>NUCLEOTIDE SEQUENCE [LARGE SCALE GENOMIC DNA]</scope>
    <source>
        <strain evidence="21 22">MZ8</strain>
    </source>
</reference>
<dbReference type="GO" id="GO:0005524">
    <property type="term" value="F:ATP binding"/>
    <property type="evidence" value="ECO:0007669"/>
    <property type="project" value="UniProtKB-KW"/>
</dbReference>
<dbReference type="GO" id="GO:0000155">
    <property type="term" value="F:phosphorelay sensor kinase activity"/>
    <property type="evidence" value="ECO:0007669"/>
    <property type="project" value="InterPro"/>
</dbReference>
<dbReference type="Gene3D" id="1.10.287.130">
    <property type="match status" value="1"/>
</dbReference>
<evidence type="ECO:0000256" key="3">
    <source>
        <dbReference type="ARBA" id="ARBA00006402"/>
    </source>
</evidence>
<evidence type="ECO:0000256" key="13">
    <source>
        <dbReference type="ARBA" id="ARBA00023012"/>
    </source>
</evidence>
<keyword evidence="12 18" id="KW-1133">Transmembrane helix</keyword>
<dbReference type="SUPFAM" id="SSF52172">
    <property type="entry name" value="CheY-like"/>
    <property type="match status" value="1"/>
</dbReference>
<dbReference type="InterPro" id="IPR005467">
    <property type="entry name" value="His_kinase_dom"/>
</dbReference>
<dbReference type="SUPFAM" id="SSF55874">
    <property type="entry name" value="ATPase domain of HSP90 chaperone/DNA topoisomerase II/histidine kinase"/>
    <property type="match status" value="1"/>
</dbReference>
<feature type="domain" description="Response regulatory" evidence="20">
    <location>
        <begin position="493"/>
        <end position="611"/>
    </location>
</feature>
<keyword evidence="10" id="KW-0418">Kinase</keyword>
<keyword evidence="9" id="KW-0547">Nucleotide-binding</keyword>
<dbReference type="InterPro" id="IPR036641">
    <property type="entry name" value="HPT_dom_sf"/>
</dbReference>
<keyword evidence="14 18" id="KW-0472">Membrane</keyword>
<dbReference type="FunFam" id="3.30.565.10:FF:000010">
    <property type="entry name" value="Sensor histidine kinase RcsC"/>
    <property type="match status" value="1"/>
</dbReference>
<proteinExistence type="inferred from homology"/>
<evidence type="ECO:0000256" key="5">
    <source>
        <dbReference type="ARBA" id="ARBA00018672"/>
    </source>
</evidence>
<dbReference type="InterPro" id="IPR004358">
    <property type="entry name" value="Sig_transdc_His_kin-like_C"/>
</dbReference>
<dbReference type="InterPro" id="IPR011006">
    <property type="entry name" value="CheY-like_superfamily"/>
</dbReference>
<dbReference type="PANTHER" id="PTHR45339:SF1">
    <property type="entry name" value="HYBRID SIGNAL TRANSDUCTION HISTIDINE KINASE J"/>
    <property type="match status" value="1"/>
</dbReference>
<evidence type="ECO:0000313" key="21">
    <source>
        <dbReference type="EMBL" id="NEX01717.1"/>
    </source>
</evidence>
<sequence length="829" mass="93220">MHIKICGNNDRGGLVLKKFIEFNKRFFGPDLPTELVLFNIITIVGCAGGVITVPFNIVNGLSGILTAVIVVAVVMDVVCIYMANCRNRLKNSMIAVCFVVAIGLFPVMFFVTGGINSGMVCWFSMGIIFIFMLLDGMDFVFMLLTDIAIIIGCYVVSYYHPEYVIALDSKESVFFDTIQSLLVSSLAIGAIVKFQKSVYVKLYKQASINNDDLLEKTLQAKKAEKMAQSATEAKSNFLANMSHEIRTPINTIMGMDEMILRETSEKVVEEYALDIKTASQNLLSLINDILDITKIESGKMGIVMGEYAFMSMMHDVLNNVTLRAKEKNLEIRLNISSDIPCNMIGDDIRIKQILTNIITNAVKYTQDGYISIAAYSTKTDDGFVDLTFEVSDTGIGIKQEDIKRMFESFERLEVNRNRNIEGAGLGMTITQNLLKMMGSTLHVQSVYGEGSTFSFTIRQEIMDPEPIGDFQQKLKQITANYEYSTSFEAPNAKFLVVDDNTMNRKVFVALLKDSRVQITEADSGAECLRLIREEHFDMIFLDHMMPGMDGIETFRAMATLEGNKCLGTPVIALTANAIAGAKERYLTTGFHGFLSKPIVPAQLEKMIRDFLPEHLLEYHEPDAKDEARKNRSKKIELPDIEGIDWDYALLHFPDSNMVYQTAVDYYDSIDYERDQILSYYDGIETGESLEDYRIKVHSVKSMSNTIGAVGLGGLAKLCEFAARDGDIERIKLLTPVLLEELDNMKARMDVLASETEKPMLEDMDDLFAMLEMLKMSIRAHDTESSDNTMKQIMTFSYEEGIQKKLDSLNMHIINLEDDEALEAIDELQK</sequence>
<dbReference type="SMART" id="SM00387">
    <property type="entry name" value="HATPase_c"/>
    <property type="match status" value="1"/>
</dbReference>
<evidence type="ECO:0000313" key="22">
    <source>
        <dbReference type="Proteomes" id="UP000473091"/>
    </source>
</evidence>
<evidence type="ECO:0000256" key="1">
    <source>
        <dbReference type="ARBA" id="ARBA00000085"/>
    </source>
</evidence>
<comment type="function">
    <text evidence="15">May play the central regulatory role in sporulation. It may be an element of the effector pathway responsible for the activation of sporulation genes in response to nutritional stress. Spo0A may act in concert with spo0H (a sigma factor) to control the expression of some genes that are critical to the sporulation process.</text>
</comment>
<evidence type="ECO:0000256" key="9">
    <source>
        <dbReference type="ARBA" id="ARBA00022741"/>
    </source>
</evidence>
<evidence type="ECO:0000256" key="2">
    <source>
        <dbReference type="ARBA" id="ARBA00004651"/>
    </source>
</evidence>
<dbReference type="GO" id="GO:0005886">
    <property type="term" value="C:plasma membrane"/>
    <property type="evidence" value="ECO:0007669"/>
    <property type="project" value="UniProtKB-SubCell"/>
</dbReference>
<evidence type="ECO:0000256" key="17">
    <source>
        <dbReference type="PROSITE-ProRule" id="PRU00169"/>
    </source>
</evidence>
<comment type="caution">
    <text evidence="21">The sequence shown here is derived from an EMBL/GenBank/DDBJ whole genome shotgun (WGS) entry which is preliminary data.</text>
</comment>
<dbReference type="InterPro" id="IPR036890">
    <property type="entry name" value="HATPase_C_sf"/>
</dbReference>
<evidence type="ECO:0000256" key="10">
    <source>
        <dbReference type="ARBA" id="ARBA00022777"/>
    </source>
</evidence>
<dbReference type="Gene3D" id="3.30.565.10">
    <property type="entry name" value="Histidine kinase-like ATPase, C-terminal domain"/>
    <property type="match status" value="1"/>
</dbReference>
<organism evidence="21 22">
    <name type="scientific">Pseudobutyrivibrio xylanivorans</name>
    <dbReference type="NCBI Taxonomy" id="185007"/>
    <lineage>
        <taxon>Bacteria</taxon>
        <taxon>Bacillati</taxon>
        <taxon>Bacillota</taxon>
        <taxon>Clostridia</taxon>
        <taxon>Lachnospirales</taxon>
        <taxon>Lachnospiraceae</taxon>
        <taxon>Pseudobutyrivibrio</taxon>
    </lineage>
</organism>
<dbReference type="Pfam" id="PF00512">
    <property type="entry name" value="HisKA"/>
    <property type="match status" value="1"/>
</dbReference>
<dbReference type="InterPro" id="IPR003661">
    <property type="entry name" value="HisK_dim/P_dom"/>
</dbReference>
<comment type="subcellular location">
    <subcellularLocation>
        <location evidence="2">Cell membrane</location>
        <topology evidence="2">Multi-pass membrane protein</topology>
    </subcellularLocation>
</comment>
<dbReference type="AlphaFoldDB" id="A0A6M0LIJ1"/>
<evidence type="ECO:0000256" key="11">
    <source>
        <dbReference type="ARBA" id="ARBA00022840"/>
    </source>
</evidence>
<keyword evidence="13" id="KW-0902">Two-component regulatory system</keyword>
<dbReference type="Gene3D" id="3.40.50.2300">
    <property type="match status" value="1"/>
</dbReference>
<dbReference type="PANTHER" id="PTHR45339">
    <property type="entry name" value="HYBRID SIGNAL TRANSDUCTION HISTIDINE KINASE J"/>
    <property type="match status" value="1"/>
</dbReference>
<dbReference type="InterPro" id="IPR001789">
    <property type="entry name" value="Sig_transdc_resp-reg_receiver"/>
</dbReference>
<keyword evidence="8 18" id="KW-0812">Transmembrane</keyword>
<dbReference type="SMART" id="SM00448">
    <property type="entry name" value="REC"/>
    <property type="match status" value="1"/>
</dbReference>
<protein>
    <recommendedName>
        <fullName evidence="16">Circadian input-output histidine kinase CikA</fullName>
        <ecNumber evidence="4">2.7.13.3</ecNumber>
    </recommendedName>
    <alternativeName>
        <fullName evidence="5">Stage 0 sporulation protein A homolog</fullName>
    </alternativeName>
</protein>
<keyword evidence="11" id="KW-0067">ATP-binding</keyword>
<evidence type="ECO:0000256" key="12">
    <source>
        <dbReference type="ARBA" id="ARBA00022989"/>
    </source>
</evidence>
<dbReference type="SMART" id="SM00388">
    <property type="entry name" value="HisKA"/>
    <property type="match status" value="1"/>
</dbReference>
<evidence type="ECO:0000256" key="18">
    <source>
        <dbReference type="SAM" id="Phobius"/>
    </source>
</evidence>
<dbReference type="InterPro" id="IPR003594">
    <property type="entry name" value="HATPase_dom"/>
</dbReference>
<evidence type="ECO:0000256" key="14">
    <source>
        <dbReference type="ARBA" id="ARBA00023136"/>
    </source>
</evidence>
<dbReference type="Proteomes" id="UP000473091">
    <property type="component" value="Unassembled WGS sequence"/>
</dbReference>
<dbReference type="SUPFAM" id="SSF47384">
    <property type="entry name" value="Homodimeric domain of signal transducing histidine kinase"/>
    <property type="match status" value="1"/>
</dbReference>
<name>A0A6M0LIJ1_PSEXY</name>
<evidence type="ECO:0000256" key="4">
    <source>
        <dbReference type="ARBA" id="ARBA00012438"/>
    </source>
</evidence>
<feature type="transmembrane region" description="Helical" evidence="18">
    <location>
        <begin position="61"/>
        <end position="81"/>
    </location>
</feature>
<dbReference type="PRINTS" id="PR00344">
    <property type="entry name" value="BCTRLSENSOR"/>
</dbReference>
<dbReference type="EC" id="2.7.13.3" evidence="4"/>